<reference evidence="1" key="1">
    <citation type="journal article" date="2014" name="Front. Microbiol.">
        <title>High frequency of phylogenetically diverse reductive dehalogenase-homologous genes in deep subseafloor sedimentary metagenomes.</title>
        <authorList>
            <person name="Kawai M."/>
            <person name="Futagami T."/>
            <person name="Toyoda A."/>
            <person name="Takaki Y."/>
            <person name="Nishi S."/>
            <person name="Hori S."/>
            <person name="Arai W."/>
            <person name="Tsubouchi T."/>
            <person name="Morono Y."/>
            <person name="Uchiyama I."/>
            <person name="Ito T."/>
            <person name="Fujiyama A."/>
            <person name="Inagaki F."/>
            <person name="Takami H."/>
        </authorList>
    </citation>
    <scope>NUCLEOTIDE SEQUENCE</scope>
    <source>
        <strain evidence="1">Expedition CK06-06</strain>
    </source>
</reference>
<dbReference type="GO" id="GO:0005829">
    <property type="term" value="C:cytosol"/>
    <property type="evidence" value="ECO:0007669"/>
    <property type="project" value="TreeGrafter"/>
</dbReference>
<dbReference type="PANTHER" id="PTHR11361:SF34">
    <property type="entry name" value="DNA MISMATCH REPAIR PROTEIN MSH1, MITOCHONDRIAL"/>
    <property type="match status" value="1"/>
</dbReference>
<proteinExistence type="predicted"/>
<evidence type="ECO:0008006" key="2">
    <source>
        <dbReference type="Google" id="ProtNLM"/>
    </source>
</evidence>
<dbReference type="SUPFAM" id="SSF48334">
    <property type="entry name" value="DNA repair protein MutS, domain III"/>
    <property type="match status" value="1"/>
</dbReference>
<gene>
    <name evidence="1" type="ORF">S03H2_09369</name>
</gene>
<dbReference type="GO" id="GO:0006298">
    <property type="term" value="P:mismatch repair"/>
    <property type="evidence" value="ECO:0007669"/>
    <property type="project" value="InterPro"/>
</dbReference>
<dbReference type="PANTHER" id="PTHR11361">
    <property type="entry name" value="DNA MISMATCH REPAIR PROTEIN MUTS FAMILY MEMBER"/>
    <property type="match status" value="1"/>
</dbReference>
<evidence type="ECO:0000313" key="1">
    <source>
        <dbReference type="EMBL" id="GAH23370.1"/>
    </source>
</evidence>
<dbReference type="GO" id="GO:0030983">
    <property type="term" value="F:mismatched DNA binding"/>
    <property type="evidence" value="ECO:0007669"/>
    <property type="project" value="InterPro"/>
</dbReference>
<dbReference type="EMBL" id="BARU01004744">
    <property type="protein sequence ID" value="GAH23370.1"/>
    <property type="molecule type" value="Genomic_DNA"/>
</dbReference>
<dbReference type="GO" id="GO:0005524">
    <property type="term" value="F:ATP binding"/>
    <property type="evidence" value="ECO:0007669"/>
    <property type="project" value="InterPro"/>
</dbReference>
<organism evidence="1">
    <name type="scientific">marine sediment metagenome</name>
    <dbReference type="NCBI Taxonomy" id="412755"/>
    <lineage>
        <taxon>unclassified sequences</taxon>
        <taxon>metagenomes</taxon>
        <taxon>ecological metagenomes</taxon>
    </lineage>
</organism>
<dbReference type="InterPro" id="IPR045076">
    <property type="entry name" value="MutS"/>
</dbReference>
<feature type="non-terminal residue" evidence="1">
    <location>
        <position position="1"/>
    </location>
</feature>
<dbReference type="AlphaFoldDB" id="X1EST6"/>
<name>X1EST6_9ZZZZ</name>
<comment type="caution">
    <text evidence="1">The sequence shown here is derived from an EMBL/GenBank/DDBJ whole genome shotgun (WGS) entry which is preliminary data.</text>
</comment>
<sequence length="67" mass="7536">ELETDIFRRVCRQVATASERILAVANALANTDVFSSLAEVAMRYSYVRPELTTDNEIVIKEGRHPVV</sequence>
<dbReference type="InterPro" id="IPR036187">
    <property type="entry name" value="DNA_mismatch_repair_MutS_sf"/>
</dbReference>
<protein>
    <recommendedName>
        <fullName evidence="2">Fumarate lyase N-terminal domain-containing protein</fullName>
    </recommendedName>
</protein>
<dbReference type="GO" id="GO:0140664">
    <property type="term" value="F:ATP-dependent DNA damage sensor activity"/>
    <property type="evidence" value="ECO:0007669"/>
    <property type="project" value="InterPro"/>
</dbReference>
<accession>X1EST6</accession>